<dbReference type="SUPFAM" id="SSF53067">
    <property type="entry name" value="Actin-like ATPase domain"/>
    <property type="match status" value="2"/>
</dbReference>
<evidence type="ECO:0000256" key="3">
    <source>
        <dbReference type="ARBA" id="ARBA00014415"/>
    </source>
</evidence>
<dbReference type="KEGG" id="clt:CM240_0864"/>
<evidence type="ECO:0000256" key="10">
    <source>
        <dbReference type="ARBA" id="ARBA00030019"/>
    </source>
</evidence>
<dbReference type="Gene3D" id="3.90.640.10">
    <property type="entry name" value="Actin, Chain A, domain 4"/>
    <property type="match status" value="1"/>
</dbReference>
<dbReference type="PRINTS" id="PR00301">
    <property type="entry name" value="HEATSHOCK70"/>
</dbReference>
<dbReference type="EMBL" id="HG917868">
    <property type="protein sequence ID" value="CDM68028.1"/>
    <property type="molecule type" value="Genomic_DNA"/>
</dbReference>
<evidence type="ECO:0000256" key="11">
    <source>
        <dbReference type="ARBA" id="ARBA00030945"/>
    </source>
</evidence>
<dbReference type="RefSeq" id="WP_044036810.1">
    <property type="nucleotide sequence ID" value="NZ_HG917868.1"/>
</dbReference>
<dbReference type="Pfam" id="PF00012">
    <property type="entry name" value="HSP70"/>
    <property type="match status" value="2"/>
</dbReference>
<dbReference type="PATRIC" id="fig|1216932.3.peg.850"/>
<dbReference type="InterPro" id="IPR013126">
    <property type="entry name" value="Hsp_70_fam"/>
</dbReference>
<reference evidence="14 15" key="1">
    <citation type="submission" date="2013-11" db="EMBL/GenBank/DDBJ databases">
        <title>Complete genome sequence of Clostridum sp. M2/40.</title>
        <authorList>
            <person name="Wibberg D."/>
            <person name="Puehler A."/>
            <person name="Schlueter A."/>
        </authorList>
    </citation>
    <scope>NUCLEOTIDE SEQUENCE [LARGE SCALE GENOMIC DNA]</scope>
    <source>
        <strain evidence="15">M2/40</strain>
    </source>
</reference>
<dbReference type="InterPro" id="IPR029047">
    <property type="entry name" value="HSP70_peptide-bd_sf"/>
</dbReference>
<dbReference type="Gene3D" id="2.60.34.10">
    <property type="entry name" value="Substrate Binding Domain Of DNAk, Chain A, domain 1"/>
    <property type="match status" value="1"/>
</dbReference>
<evidence type="ECO:0000256" key="8">
    <source>
        <dbReference type="ARBA" id="ARBA00023016"/>
    </source>
</evidence>
<keyword evidence="5" id="KW-0597">Phosphoprotein</keyword>
<dbReference type="AlphaFoldDB" id="W6RUP5"/>
<dbReference type="PANTHER" id="PTHR19375">
    <property type="entry name" value="HEAT SHOCK PROTEIN 70KDA"/>
    <property type="match status" value="1"/>
</dbReference>
<evidence type="ECO:0000256" key="9">
    <source>
        <dbReference type="ARBA" id="ARBA00023186"/>
    </source>
</evidence>
<dbReference type="HOGENOM" id="CLU_005965_0_0_9"/>
<evidence type="ECO:0000256" key="12">
    <source>
        <dbReference type="ARBA" id="ARBA00033103"/>
    </source>
</evidence>
<dbReference type="InterPro" id="IPR018181">
    <property type="entry name" value="Heat_shock_70_CS"/>
</dbReference>
<dbReference type="STRING" id="1216932.CM240_0864"/>
<organism evidence="14 15">
    <name type="scientific">Clostridium bornimense</name>
    <dbReference type="NCBI Taxonomy" id="1216932"/>
    <lineage>
        <taxon>Bacteria</taxon>
        <taxon>Bacillati</taxon>
        <taxon>Bacillota</taxon>
        <taxon>Clostridia</taxon>
        <taxon>Eubacteriales</taxon>
        <taxon>Clostridiaceae</taxon>
        <taxon>Clostridium</taxon>
    </lineage>
</organism>
<evidence type="ECO:0000256" key="6">
    <source>
        <dbReference type="ARBA" id="ARBA00022741"/>
    </source>
</evidence>
<keyword evidence="8" id="KW-0346">Stress response</keyword>
<evidence type="ECO:0000256" key="2">
    <source>
        <dbReference type="ARBA" id="ARBA00007381"/>
    </source>
</evidence>
<name>W6RUP5_9CLOT</name>
<dbReference type="InterPro" id="IPR043129">
    <property type="entry name" value="ATPase_NBD"/>
</dbReference>
<keyword evidence="6 13" id="KW-0547">Nucleotide-binding</keyword>
<dbReference type="OrthoDB" id="9766019at2"/>
<gene>
    <name evidence="14" type="ORF">CM240_0864</name>
</gene>
<evidence type="ECO:0000313" key="14">
    <source>
        <dbReference type="EMBL" id="CDM68028.1"/>
    </source>
</evidence>
<evidence type="ECO:0000256" key="4">
    <source>
        <dbReference type="ARBA" id="ARBA00017249"/>
    </source>
</evidence>
<dbReference type="Gene3D" id="3.30.420.40">
    <property type="match status" value="3"/>
</dbReference>
<proteinExistence type="inferred from homology"/>
<evidence type="ECO:0000256" key="5">
    <source>
        <dbReference type="ARBA" id="ARBA00022553"/>
    </source>
</evidence>
<evidence type="ECO:0000256" key="13">
    <source>
        <dbReference type="RuleBase" id="RU003322"/>
    </source>
</evidence>
<evidence type="ECO:0000313" key="15">
    <source>
        <dbReference type="Proteomes" id="UP000019426"/>
    </source>
</evidence>
<dbReference type="SUPFAM" id="SSF100920">
    <property type="entry name" value="Heat shock protein 70kD (HSP70), peptide-binding domain"/>
    <property type="match status" value="1"/>
</dbReference>
<evidence type="ECO:0000256" key="1">
    <source>
        <dbReference type="ARBA" id="ARBA00002290"/>
    </source>
</evidence>
<comment type="similarity">
    <text evidence="2 13">Belongs to the heat shock protein 70 family.</text>
</comment>
<dbReference type="eggNOG" id="COG0443">
    <property type="taxonomic scope" value="Bacteria"/>
</dbReference>
<protein>
    <recommendedName>
        <fullName evidence="3">Chaperone protein DnaK</fullName>
    </recommendedName>
    <alternativeName>
        <fullName evidence="4">Chaperone protein dnaK</fullName>
    </alternativeName>
    <alternativeName>
        <fullName evidence="12">HSP70</fullName>
    </alternativeName>
    <alternativeName>
        <fullName evidence="11">Heat shock 70 kDa protein</fullName>
    </alternativeName>
    <alternativeName>
        <fullName evidence="10">Heat shock protein 70</fullName>
    </alternativeName>
</protein>
<keyword evidence="7 13" id="KW-0067">ATP-binding</keyword>
<dbReference type="GO" id="GO:0005524">
    <property type="term" value="F:ATP binding"/>
    <property type="evidence" value="ECO:0007669"/>
    <property type="project" value="UniProtKB-KW"/>
</dbReference>
<dbReference type="PROSITE" id="PS00329">
    <property type="entry name" value="HSP70_2"/>
    <property type="match status" value="1"/>
</dbReference>
<keyword evidence="15" id="KW-1185">Reference proteome</keyword>
<dbReference type="FunFam" id="3.30.420.40:FF:000071">
    <property type="entry name" value="Molecular chaperone DnaK"/>
    <property type="match status" value="1"/>
</dbReference>
<evidence type="ECO:0000256" key="7">
    <source>
        <dbReference type="ARBA" id="ARBA00022840"/>
    </source>
</evidence>
<keyword evidence="9" id="KW-0143">Chaperone</keyword>
<dbReference type="GO" id="GO:0140662">
    <property type="term" value="F:ATP-dependent protein folding chaperone"/>
    <property type="evidence" value="ECO:0007669"/>
    <property type="project" value="InterPro"/>
</dbReference>
<dbReference type="PROSITE" id="PS00297">
    <property type="entry name" value="HSP70_1"/>
    <property type="match status" value="1"/>
</dbReference>
<comment type="function">
    <text evidence="1">Acts as a chaperone.</text>
</comment>
<dbReference type="Proteomes" id="UP000019426">
    <property type="component" value="Chromosome M2/40_rep1"/>
</dbReference>
<accession>W6RUP5</accession>
<sequence>MGTIIGIDLGTTTSEIAYVKDGKPEVIINELGGRITPSVVGLTDENEIIIGNTAKGQAALKPDRTVMEVKRIMGTDKMVTLGDSVVTPEEISAMILKELKRYAENYIGEDVKEAVITVPANFNDLQRQATKIAGELAGLKIERIINEPTAAAIAYSVDNLDKEEKIIVYDLGGGTFDITILNLLNGNLDIKTSRGNNKLGGKDFDERLVNYILKRFHDDNGIDLSKNRIAMARIKEEAERAKMDLSDMSFTEIEIPFIATDDKNNPLEINLKISREEFEELIKDLIDVTEAEVDKALEVAGYSEEDIDTVIAVGGSTRIPCVRELLKNKFGNKLKGGINVDEAVAMGAAIQGAIHKNDPNLSSVKIMDICMYTLGTSVGKETVDHIIMKDSKLPCTENKIYNTSIDNQKSMVIEVYQGDGNLKSENTKIGEFKIEGIPEAPAGEEEVEVAFTYNIDGILEVTAEIISSGESIVGIIDTMGVNAKPIEYSEDLGKWSSSRLSSKSKTIIEMAEKKIHHLDSDNKIKVVKVIESLKRAIIDDDEFLVDKYDEELTDLLFEIC</sequence>
<dbReference type="FunFam" id="3.90.640.10:FF:000003">
    <property type="entry name" value="Molecular chaperone DnaK"/>
    <property type="match status" value="1"/>
</dbReference>